<dbReference type="FunFam" id="1.10.10.10:FF:000001">
    <property type="entry name" value="LysR family transcriptional regulator"/>
    <property type="match status" value="1"/>
</dbReference>
<dbReference type="InterPro" id="IPR058163">
    <property type="entry name" value="LysR-type_TF_proteobact-type"/>
</dbReference>
<keyword evidence="4" id="KW-0804">Transcription</keyword>
<evidence type="ECO:0000256" key="2">
    <source>
        <dbReference type="ARBA" id="ARBA00023015"/>
    </source>
</evidence>
<feature type="domain" description="HTH lysR-type" evidence="5">
    <location>
        <begin position="1"/>
        <end position="62"/>
    </location>
</feature>
<dbReference type="GO" id="GO:0043565">
    <property type="term" value="F:sequence-specific DNA binding"/>
    <property type="evidence" value="ECO:0007669"/>
    <property type="project" value="TreeGrafter"/>
</dbReference>
<dbReference type="eggNOG" id="COG0583">
    <property type="taxonomic scope" value="Bacteria"/>
</dbReference>
<reference evidence="6 7" key="1">
    <citation type="submission" date="2014-10" db="EMBL/GenBank/DDBJ databases">
        <title>Genome sequence of Erwinia typographi M043b.</title>
        <authorList>
            <person name="Chan K.-G."/>
            <person name="Tan W.-S."/>
        </authorList>
    </citation>
    <scope>NUCLEOTIDE SEQUENCE [LARGE SCALE GENOMIC DNA]</scope>
    <source>
        <strain evidence="6 7">M043b</strain>
    </source>
</reference>
<comment type="caution">
    <text evidence="6">The sequence shown here is derived from an EMBL/GenBank/DDBJ whole genome shotgun (WGS) entry which is preliminary data.</text>
</comment>
<keyword evidence="7" id="KW-1185">Reference proteome</keyword>
<evidence type="ECO:0000256" key="3">
    <source>
        <dbReference type="ARBA" id="ARBA00023125"/>
    </source>
</evidence>
<name>A0A0A3Z3H8_9GAMM</name>
<dbReference type="PRINTS" id="PR00039">
    <property type="entry name" value="HTHLYSR"/>
</dbReference>
<dbReference type="Pfam" id="PF00126">
    <property type="entry name" value="HTH_1"/>
    <property type="match status" value="1"/>
</dbReference>
<gene>
    <name evidence="6" type="ORF">NG99_14280</name>
</gene>
<comment type="similarity">
    <text evidence="1">Belongs to the LysR transcriptional regulatory family.</text>
</comment>
<dbReference type="Gene3D" id="1.10.10.10">
    <property type="entry name" value="Winged helix-like DNA-binding domain superfamily/Winged helix DNA-binding domain"/>
    <property type="match status" value="1"/>
</dbReference>
<keyword evidence="3" id="KW-0238">DNA-binding</keyword>
<dbReference type="InterPro" id="IPR005119">
    <property type="entry name" value="LysR_subst-bd"/>
</dbReference>
<evidence type="ECO:0000256" key="1">
    <source>
        <dbReference type="ARBA" id="ARBA00009437"/>
    </source>
</evidence>
<dbReference type="FunFam" id="3.40.190.10:FF:000017">
    <property type="entry name" value="Glycine cleavage system transcriptional activator"/>
    <property type="match status" value="1"/>
</dbReference>
<evidence type="ECO:0000259" key="5">
    <source>
        <dbReference type="PROSITE" id="PS50931"/>
    </source>
</evidence>
<dbReference type="InterPro" id="IPR036390">
    <property type="entry name" value="WH_DNA-bd_sf"/>
</dbReference>
<dbReference type="Pfam" id="PF03466">
    <property type="entry name" value="LysR_substrate"/>
    <property type="match status" value="1"/>
</dbReference>
<proteinExistence type="inferred from homology"/>
<evidence type="ECO:0000313" key="6">
    <source>
        <dbReference type="EMBL" id="KGT92309.1"/>
    </source>
</evidence>
<dbReference type="PROSITE" id="PS50931">
    <property type="entry name" value="HTH_LYSR"/>
    <property type="match status" value="1"/>
</dbReference>
<dbReference type="SUPFAM" id="SSF53850">
    <property type="entry name" value="Periplasmic binding protein-like II"/>
    <property type="match status" value="1"/>
</dbReference>
<protein>
    <submittedName>
        <fullName evidence="6">LysR family transcriptional regulator</fullName>
    </submittedName>
</protein>
<dbReference type="GO" id="GO:0003700">
    <property type="term" value="F:DNA-binding transcription factor activity"/>
    <property type="evidence" value="ECO:0007669"/>
    <property type="project" value="InterPro"/>
</dbReference>
<dbReference type="Proteomes" id="UP000030351">
    <property type="component" value="Unassembled WGS sequence"/>
</dbReference>
<dbReference type="InterPro" id="IPR036388">
    <property type="entry name" value="WH-like_DNA-bd_sf"/>
</dbReference>
<keyword evidence="2" id="KW-0805">Transcription regulation</keyword>
<dbReference type="CDD" id="cd08432">
    <property type="entry name" value="PBP2_GcdR_TrpI_HvrB_AmpR_like"/>
    <property type="match status" value="1"/>
</dbReference>
<dbReference type="Gene3D" id="3.40.190.10">
    <property type="entry name" value="Periplasmic binding protein-like II"/>
    <property type="match status" value="2"/>
</dbReference>
<evidence type="ECO:0000256" key="4">
    <source>
        <dbReference type="ARBA" id="ARBA00023163"/>
    </source>
</evidence>
<dbReference type="PANTHER" id="PTHR30537">
    <property type="entry name" value="HTH-TYPE TRANSCRIPTIONAL REGULATOR"/>
    <property type="match status" value="1"/>
</dbReference>
<dbReference type="GO" id="GO:0006351">
    <property type="term" value="P:DNA-templated transcription"/>
    <property type="evidence" value="ECO:0007669"/>
    <property type="project" value="TreeGrafter"/>
</dbReference>
<dbReference type="SUPFAM" id="SSF46785">
    <property type="entry name" value="Winged helix' DNA-binding domain"/>
    <property type="match status" value="1"/>
</dbReference>
<sequence>MTAKAPLPFLRAFEAAGRTGSFAAAAQELDLSPSAISHAIRKLEEIMALRLFQRTTREIQLTRDGAVLLEHIQRAFDEIQLGLSLVSSQQARPLRLHTAPSFANQWLLPRLAAFVKKYPHIDLRLSASTEYARFEQDDFDLDIIYGEPRPSPYEKVPLAVEELTPLCSPALAEQITTPQDLYQQTLIQCDVQLYQWKGWFEANDLVAPRQYGLRFDRSFMAIAAAVDGLGVVLESKLLAERELRRGALVCPLIDITKEIHYIGHYLVYPRSKHPHPAFDTFKAWLLTELGLGKSDAGR</sequence>
<dbReference type="AlphaFoldDB" id="A0A0A3Z3H8"/>
<evidence type="ECO:0000313" key="7">
    <source>
        <dbReference type="Proteomes" id="UP000030351"/>
    </source>
</evidence>
<dbReference type="EMBL" id="JRUQ01000041">
    <property type="protein sequence ID" value="KGT92309.1"/>
    <property type="molecule type" value="Genomic_DNA"/>
</dbReference>
<accession>A0A0A3Z3H8</accession>
<organism evidence="6 7">
    <name type="scientific">Erwinia typographi</name>
    <dbReference type="NCBI Taxonomy" id="371042"/>
    <lineage>
        <taxon>Bacteria</taxon>
        <taxon>Pseudomonadati</taxon>
        <taxon>Pseudomonadota</taxon>
        <taxon>Gammaproteobacteria</taxon>
        <taxon>Enterobacterales</taxon>
        <taxon>Erwiniaceae</taxon>
        <taxon>Erwinia</taxon>
    </lineage>
</organism>
<dbReference type="InterPro" id="IPR000847">
    <property type="entry name" value="LysR_HTH_N"/>
</dbReference>
<dbReference type="PANTHER" id="PTHR30537:SF58">
    <property type="entry name" value="HTH-TYPE TRANSCRIPTIONAL REGULATOR PERR"/>
    <property type="match status" value="1"/>
</dbReference>
<dbReference type="STRING" id="371042.NG99_14280"/>